<accession>A0A8T1R8G7</accession>
<protein>
    <submittedName>
        <fullName evidence="2">Uncharacterized protein</fullName>
    </submittedName>
</protein>
<name>A0A8T1R8G7_CARIL</name>
<evidence type="ECO:0000256" key="1">
    <source>
        <dbReference type="SAM" id="Phobius"/>
    </source>
</evidence>
<organism evidence="2 3">
    <name type="scientific">Carya illinoinensis</name>
    <name type="common">Pecan</name>
    <dbReference type="NCBI Taxonomy" id="32201"/>
    <lineage>
        <taxon>Eukaryota</taxon>
        <taxon>Viridiplantae</taxon>
        <taxon>Streptophyta</taxon>
        <taxon>Embryophyta</taxon>
        <taxon>Tracheophyta</taxon>
        <taxon>Spermatophyta</taxon>
        <taxon>Magnoliopsida</taxon>
        <taxon>eudicotyledons</taxon>
        <taxon>Gunneridae</taxon>
        <taxon>Pentapetalae</taxon>
        <taxon>rosids</taxon>
        <taxon>fabids</taxon>
        <taxon>Fagales</taxon>
        <taxon>Juglandaceae</taxon>
        <taxon>Carya</taxon>
    </lineage>
</organism>
<reference evidence="2" key="1">
    <citation type="submission" date="2020-12" db="EMBL/GenBank/DDBJ databases">
        <title>WGS assembly of Carya illinoinensis cv. Pawnee.</title>
        <authorList>
            <person name="Platts A."/>
            <person name="Shu S."/>
            <person name="Wright S."/>
            <person name="Barry K."/>
            <person name="Edger P."/>
            <person name="Pires J.C."/>
            <person name="Schmutz J."/>
        </authorList>
    </citation>
    <scope>NUCLEOTIDE SEQUENCE</scope>
    <source>
        <tissue evidence="2">Leaf</tissue>
    </source>
</reference>
<dbReference type="Proteomes" id="UP000811609">
    <property type="component" value="Chromosome 2"/>
</dbReference>
<keyword evidence="1" id="KW-0472">Membrane</keyword>
<gene>
    <name evidence="2" type="ORF">CIPAW_02G042400</name>
</gene>
<evidence type="ECO:0000313" key="3">
    <source>
        <dbReference type="Proteomes" id="UP000811609"/>
    </source>
</evidence>
<keyword evidence="3" id="KW-1185">Reference proteome</keyword>
<proteinExistence type="predicted"/>
<comment type="caution">
    <text evidence="2">The sequence shown here is derived from an EMBL/GenBank/DDBJ whole genome shotgun (WGS) entry which is preliminary data.</text>
</comment>
<keyword evidence="1" id="KW-0812">Transmembrane</keyword>
<feature type="transmembrane region" description="Helical" evidence="1">
    <location>
        <begin position="6"/>
        <end position="23"/>
    </location>
</feature>
<sequence length="150" mass="16507">MVPFSITVGSLGLGLIWVPIFFLRQEKWNIGFSHAKVRMKSRLLISSSTACTAVVPGSYGRSFGGSCPYTISKGVNPVEDCSEVLYVHSAKASQLAQSLGLSLVKHLRGCNVPIGLRFSVLFLWHTSHSLINFLMSFLMRCQKNSLLSLE</sequence>
<keyword evidence="1" id="KW-1133">Transmembrane helix</keyword>
<dbReference type="AlphaFoldDB" id="A0A8T1R8G7"/>
<evidence type="ECO:0000313" key="2">
    <source>
        <dbReference type="EMBL" id="KAG6663710.1"/>
    </source>
</evidence>
<dbReference type="EMBL" id="CM031810">
    <property type="protein sequence ID" value="KAG6663710.1"/>
    <property type="molecule type" value="Genomic_DNA"/>
</dbReference>